<name>Q7UG18_RHOBA</name>
<organism evidence="1 2">
    <name type="scientific">Rhodopirellula baltica (strain DSM 10527 / NCIMB 13988 / SH1)</name>
    <dbReference type="NCBI Taxonomy" id="243090"/>
    <lineage>
        <taxon>Bacteria</taxon>
        <taxon>Pseudomonadati</taxon>
        <taxon>Planctomycetota</taxon>
        <taxon>Planctomycetia</taxon>
        <taxon>Pirellulales</taxon>
        <taxon>Pirellulaceae</taxon>
        <taxon>Rhodopirellula</taxon>
    </lineage>
</organism>
<reference evidence="1 2" key="1">
    <citation type="journal article" date="2003" name="Proc. Natl. Acad. Sci. U.S.A.">
        <title>Complete genome sequence of the marine planctomycete Pirellula sp. strain 1.</title>
        <authorList>
            <person name="Gloeckner F.O."/>
            <person name="Kube M."/>
            <person name="Bauer M."/>
            <person name="Teeling H."/>
            <person name="Lombardot T."/>
            <person name="Ludwig W."/>
            <person name="Gade D."/>
            <person name="Beck A."/>
            <person name="Borzym K."/>
            <person name="Heitmann K."/>
            <person name="Rabus R."/>
            <person name="Schlesner H."/>
            <person name="Amann R."/>
            <person name="Reinhardt R."/>
        </authorList>
    </citation>
    <scope>NUCLEOTIDE SEQUENCE [LARGE SCALE GENOMIC DNA]</scope>
    <source>
        <strain evidence="2">DSM 10527 / NCIMB 13988 / SH1</strain>
    </source>
</reference>
<dbReference type="STRING" id="243090.RB8192"/>
<accession>Q7UG18</accession>
<dbReference type="AlphaFoldDB" id="Q7UG18"/>
<protein>
    <submittedName>
        <fullName evidence="1">Uncharacterized protein</fullName>
    </submittedName>
</protein>
<dbReference type="EMBL" id="BX294147">
    <property type="protein sequence ID" value="CAD78511.1"/>
    <property type="molecule type" value="Genomic_DNA"/>
</dbReference>
<evidence type="ECO:0000313" key="1">
    <source>
        <dbReference type="EMBL" id="CAD78511.1"/>
    </source>
</evidence>
<proteinExistence type="predicted"/>
<dbReference type="EnsemblBacteria" id="CAD78511">
    <property type="protein sequence ID" value="CAD78511"/>
    <property type="gene ID" value="RB8192"/>
</dbReference>
<dbReference type="HOGENOM" id="CLU_3366945_0_0_0"/>
<gene>
    <name evidence="1" type="ordered locus">RB8192</name>
</gene>
<dbReference type="InParanoid" id="Q7UG18"/>
<evidence type="ECO:0000313" key="2">
    <source>
        <dbReference type="Proteomes" id="UP000001025"/>
    </source>
</evidence>
<keyword evidence="2" id="KW-1185">Reference proteome</keyword>
<sequence>MRWLLQRVLLAGEGRGNRIRGNPNEILVFLLLQNR</sequence>
<dbReference type="KEGG" id="rba:RB8192"/>
<dbReference type="Proteomes" id="UP000001025">
    <property type="component" value="Chromosome"/>
</dbReference>